<evidence type="ECO:0000256" key="2">
    <source>
        <dbReference type="RuleBase" id="RU000682"/>
    </source>
</evidence>
<feature type="region of interest" description="Disordered" evidence="3">
    <location>
        <begin position="63"/>
        <end position="210"/>
    </location>
</feature>
<keyword evidence="6" id="KW-1185">Reference proteome</keyword>
<feature type="domain" description="Homeobox" evidence="4">
    <location>
        <begin position="1"/>
        <end position="60"/>
    </location>
</feature>
<feature type="compositionally biased region" description="Acidic residues" evidence="3">
    <location>
        <begin position="73"/>
        <end position="96"/>
    </location>
</feature>
<organism evidence="5 6">
    <name type="scientific">Roridomyces roridus</name>
    <dbReference type="NCBI Taxonomy" id="1738132"/>
    <lineage>
        <taxon>Eukaryota</taxon>
        <taxon>Fungi</taxon>
        <taxon>Dikarya</taxon>
        <taxon>Basidiomycota</taxon>
        <taxon>Agaricomycotina</taxon>
        <taxon>Agaricomycetes</taxon>
        <taxon>Agaricomycetidae</taxon>
        <taxon>Agaricales</taxon>
        <taxon>Marasmiineae</taxon>
        <taxon>Mycenaceae</taxon>
        <taxon>Roridomyces</taxon>
    </lineage>
</organism>
<dbReference type="EMBL" id="JARKIF010000003">
    <property type="protein sequence ID" value="KAJ7643926.1"/>
    <property type="molecule type" value="Genomic_DNA"/>
</dbReference>
<dbReference type="SMART" id="SM00389">
    <property type="entry name" value="HOX"/>
    <property type="match status" value="1"/>
</dbReference>
<accession>A0AAD7CB46</accession>
<sequence length="229" mass="25493">MARRNQVRATPDQLETLQAAYPDNIRLKAKKLAELSAETGLPAPWIKSWFVRARQTHREVLARIREGSLGSGPEEEDEVDDEDEDEAGSNDNDGEFESPTPRPIRSSNGAKKNTPEGRLVYQDFSGNPSTPTNCRPPHSNPRRTMPVSLRAAAKNTTREGRRIDQDFSSNQSPPTSSSYYNSRQPPANPGRTGGLRVPYRLPHQTAQPGPSLPYRQYLATAIVFCDPRV</sequence>
<protein>
    <recommendedName>
        <fullName evidence="4">Homeobox domain-containing protein</fullName>
    </recommendedName>
</protein>
<evidence type="ECO:0000259" key="4">
    <source>
        <dbReference type="PROSITE" id="PS50071"/>
    </source>
</evidence>
<dbReference type="InterPro" id="IPR001356">
    <property type="entry name" value="HD"/>
</dbReference>
<name>A0AAD7CB46_9AGAR</name>
<dbReference type="Pfam" id="PF00046">
    <property type="entry name" value="Homeodomain"/>
    <property type="match status" value="1"/>
</dbReference>
<dbReference type="InterPro" id="IPR009057">
    <property type="entry name" value="Homeodomain-like_sf"/>
</dbReference>
<evidence type="ECO:0000256" key="1">
    <source>
        <dbReference type="PROSITE-ProRule" id="PRU00108"/>
    </source>
</evidence>
<dbReference type="Proteomes" id="UP001221142">
    <property type="component" value="Unassembled WGS sequence"/>
</dbReference>
<dbReference type="PROSITE" id="PS50071">
    <property type="entry name" value="HOMEOBOX_2"/>
    <property type="match status" value="1"/>
</dbReference>
<feature type="compositionally biased region" description="Polar residues" evidence="3">
    <location>
        <begin position="124"/>
        <end position="133"/>
    </location>
</feature>
<feature type="DNA-binding region" description="Homeobox" evidence="1">
    <location>
        <begin position="3"/>
        <end position="61"/>
    </location>
</feature>
<evidence type="ECO:0000313" key="5">
    <source>
        <dbReference type="EMBL" id="KAJ7643926.1"/>
    </source>
</evidence>
<dbReference type="GO" id="GO:0005634">
    <property type="term" value="C:nucleus"/>
    <property type="evidence" value="ECO:0007669"/>
    <property type="project" value="UniProtKB-SubCell"/>
</dbReference>
<evidence type="ECO:0000313" key="6">
    <source>
        <dbReference type="Proteomes" id="UP001221142"/>
    </source>
</evidence>
<keyword evidence="1 2" id="KW-0371">Homeobox</keyword>
<dbReference type="GO" id="GO:0003677">
    <property type="term" value="F:DNA binding"/>
    <property type="evidence" value="ECO:0007669"/>
    <property type="project" value="UniProtKB-UniRule"/>
</dbReference>
<proteinExistence type="predicted"/>
<feature type="compositionally biased region" description="Basic and acidic residues" evidence="3">
    <location>
        <begin position="156"/>
        <end position="165"/>
    </location>
</feature>
<evidence type="ECO:0000256" key="3">
    <source>
        <dbReference type="SAM" id="MobiDB-lite"/>
    </source>
</evidence>
<gene>
    <name evidence="5" type="ORF">FB45DRAFT_896451</name>
</gene>
<dbReference type="Gene3D" id="1.10.10.60">
    <property type="entry name" value="Homeodomain-like"/>
    <property type="match status" value="1"/>
</dbReference>
<comment type="subcellular location">
    <subcellularLocation>
        <location evidence="1 2">Nucleus</location>
    </subcellularLocation>
</comment>
<comment type="caution">
    <text evidence="5">The sequence shown here is derived from an EMBL/GenBank/DDBJ whole genome shotgun (WGS) entry which is preliminary data.</text>
</comment>
<keyword evidence="1 2" id="KW-0238">DNA-binding</keyword>
<reference evidence="5" key="1">
    <citation type="submission" date="2023-03" db="EMBL/GenBank/DDBJ databases">
        <title>Massive genome expansion in bonnet fungi (Mycena s.s.) driven by repeated elements and novel gene families across ecological guilds.</title>
        <authorList>
            <consortium name="Lawrence Berkeley National Laboratory"/>
            <person name="Harder C.B."/>
            <person name="Miyauchi S."/>
            <person name="Viragh M."/>
            <person name="Kuo A."/>
            <person name="Thoen E."/>
            <person name="Andreopoulos B."/>
            <person name="Lu D."/>
            <person name="Skrede I."/>
            <person name="Drula E."/>
            <person name="Henrissat B."/>
            <person name="Morin E."/>
            <person name="Kohler A."/>
            <person name="Barry K."/>
            <person name="LaButti K."/>
            <person name="Morin E."/>
            <person name="Salamov A."/>
            <person name="Lipzen A."/>
            <person name="Mereny Z."/>
            <person name="Hegedus B."/>
            <person name="Baldrian P."/>
            <person name="Stursova M."/>
            <person name="Weitz H."/>
            <person name="Taylor A."/>
            <person name="Grigoriev I.V."/>
            <person name="Nagy L.G."/>
            <person name="Martin F."/>
            <person name="Kauserud H."/>
        </authorList>
    </citation>
    <scope>NUCLEOTIDE SEQUENCE</scope>
    <source>
        <strain evidence="5">9284</strain>
    </source>
</reference>
<feature type="compositionally biased region" description="Low complexity" evidence="3">
    <location>
        <begin position="168"/>
        <end position="182"/>
    </location>
</feature>
<keyword evidence="1 2" id="KW-0539">Nucleus</keyword>
<dbReference type="SUPFAM" id="SSF46689">
    <property type="entry name" value="Homeodomain-like"/>
    <property type="match status" value="1"/>
</dbReference>
<dbReference type="AlphaFoldDB" id="A0AAD7CB46"/>